<feature type="chain" id="PRO_5037915933" description="LemA family protein" evidence="7">
    <location>
        <begin position="24"/>
        <end position="224"/>
    </location>
</feature>
<dbReference type="InterPro" id="IPR023353">
    <property type="entry name" value="LemA-like_dom_sf"/>
</dbReference>
<keyword evidence="5" id="KW-0472">Membrane</keyword>
<evidence type="ECO:0000256" key="4">
    <source>
        <dbReference type="ARBA" id="ARBA00022989"/>
    </source>
</evidence>
<evidence type="ECO:0000313" key="9">
    <source>
        <dbReference type="Proteomes" id="UP000646426"/>
    </source>
</evidence>
<dbReference type="Proteomes" id="UP000646426">
    <property type="component" value="Unassembled WGS sequence"/>
</dbReference>
<name>A0A918W9E9_9GAMM</name>
<dbReference type="Pfam" id="PF04011">
    <property type="entry name" value="LemA"/>
    <property type="match status" value="1"/>
</dbReference>
<evidence type="ECO:0000256" key="3">
    <source>
        <dbReference type="ARBA" id="ARBA00022692"/>
    </source>
</evidence>
<comment type="caution">
    <text evidence="8">The sequence shown here is derived from an EMBL/GenBank/DDBJ whole genome shotgun (WGS) entry which is preliminary data.</text>
</comment>
<evidence type="ECO:0000313" key="8">
    <source>
        <dbReference type="EMBL" id="GHA89945.1"/>
    </source>
</evidence>
<feature type="compositionally biased region" description="Pro residues" evidence="6">
    <location>
        <begin position="198"/>
        <end position="224"/>
    </location>
</feature>
<organism evidence="8 9">
    <name type="scientific">Cognatilysobacter bugurensis</name>
    <dbReference type="NCBI Taxonomy" id="543356"/>
    <lineage>
        <taxon>Bacteria</taxon>
        <taxon>Pseudomonadati</taxon>
        <taxon>Pseudomonadota</taxon>
        <taxon>Gammaproteobacteria</taxon>
        <taxon>Lysobacterales</taxon>
        <taxon>Lysobacteraceae</taxon>
        <taxon>Cognatilysobacter</taxon>
    </lineage>
</organism>
<evidence type="ECO:0000256" key="1">
    <source>
        <dbReference type="ARBA" id="ARBA00004167"/>
    </source>
</evidence>
<evidence type="ECO:0008006" key="10">
    <source>
        <dbReference type="Google" id="ProtNLM"/>
    </source>
</evidence>
<keyword evidence="9" id="KW-1185">Reference proteome</keyword>
<dbReference type="Gene3D" id="1.20.1440.20">
    <property type="entry name" value="LemA-like domain"/>
    <property type="match status" value="1"/>
</dbReference>
<dbReference type="PANTHER" id="PTHR34478">
    <property type="entry name" value="PROTEIN LEMA"/>
    <property type="match status" value="1"/>
</dbReference>
<keyword evidence="7" id="KW-0732">Signal</keyword>
<dbReference type="InterPro" id="IPR007156">
    <property type="entry name" value="MamQ_LemA"/>
</dbReference>
<protein>
    <recommendedName>
        <fullName evidence="10">LemA family protein</fullName>
    </recommendedName>
</protein>
<evidence type="ECO:0000256" key="2">
    <source>
        <dbReference type="ARBA" id="ARBA00008854"/>
    </source>
</evidence>
<evidence type="ECO:0000256" key="7">
    <source>
        <dbReference type="SAM" id="SignalP"/>
    </source>
</evidence>
<dbReference type="SUPFAM" id="SSF140478">
    <property type="entry name" value="LemA-like"/>
    <property type="match status" value="1"/>
</dbReference>
<evidence type="ECO:0000256" key="5">
    <source>
        <dbReference type="ARBA" id="ARBA00023136"/>
    </source>
</evidence>
<keyword evidence="3" id="KW-0812">Transmembrane</keyword>
<sequence length="224" mass="24384">MRAPWKIACTAMLALLLSGCGYNTIQEKDEAVDAAWSQVINVYQRRADLVPNLVATVKGYAAHEQQVLTDVTEARARVGSVNVDAGDPESLARFQQAQGQLQSAIGRLLVVSENYPQLKADQQFLQLQAQLEGTENRIAVERQRYIERVQDYNTTVRRFPTNLTAMVFGHDVRPNFTVENEAQIQQAPKVDFGTPAAPAVPTPAPPVTGAPQPAPQPLPAPSGG</sequence>
<proteinExistence type="inferred from homology"/>
<comment type="similarity">
    <text evidence="2">Belongs to the LemA family.</text>
</comment>
<feature type="region of interest" description="Disordered" evidence="6">
    <location>
        <begin position="186"/>
        <end position="224"/>
    </location>
</feature>
<reference evidence="8" key="2">
    <citation type="submission" date="2020-09" db="EMBL/GenBank/DDBJ databases">
        <authorList>
            <person name="Sun Q."/>
            <person name="Kim S."/>
        </authorList>
    </citation>
    <scope>NUCLEOTIDE SEQUENCE</scope>
    <source>
        <strain evidence="8">KCTC 23077</strain>
    </source>
</reference>
<reference evidence="8" key="1">
    <citation type="journal article" date="2014" name="Int. J. Syst. Evol. Microbiol.">
        <title>Complete genome sequence of Corynebacterium casei LMG S-19264T (=DSM 44701T), isolated from a smear-ripened cheese.</title>
        <authorList>
            <consortium name="US DOE Joint Genome Institute (JGI-PGF)"/>
            <person name="Walter F."/>
            <person name="Albersmeier A."/>
            <person name="Kalinowski J."/>
            <person name="Ruckert C."/>
        </authorList>
    </citation>
    <scope>NUCLEOTIDE SEQUENCE</scope>
    <source>
        <strain evidence="8">KCTC 23077</strain>
    </source>
</reference>
<evidence type="ECO:0000256" key="6">
    <source>
        <dbReference type="SAM" id="MobiDB-lite"/>
    </source>
</evidence>
<dbReference type="GO" id="GO:0016020">
    <property type="term" value="C:membrane"/>
    <property type="evidence" value="ECO:0007669"/>
    <property type="project" value="UniProtKB-SubCell"/>
</dbReference>
<gene>
    <name evidence="8" type="ORF">GCM10007067_29780</name>
</gene>
<feature type="signal peptide" evidence="7">
    <location>
        <begin position="1"/>
        <end position="23"/>
    </location>
</feature>
<dbReference type="AlphaFoldDB" id="A0A918W9E9"/>
<accession>A0A918W9E9</accession>
<dbReference type="RefSeq" id="WP_189457900.1">
    <property type="nucleotide sequence ID" value="NZ_BMYD01000007.1"/>
</dbReference>
<dbReference type="PROSITE" id="PS51257">
    <property type="entry name" value="PROKAR_LIPOPROTEIN"/>
    <property type="match status" value="1"/>
</dbReference>
<keyword evidence="4" id="KW-1133">Transmembrane helix</keyword>
<comment type="subcellular location">
    <subcellularLocation>
        <location evidence="1">Membrane</location>
        <topology evidence="1">Single-pass membrane protein</topology>
    </subcellularLocation>
</comment>
<dbReference type="PANTHER" id="PTHR34478:SF2">
    <property type="entry name" value="MEMBRANE PROTEIN"/>
    <property type="match status" value="1"/>
</dbReference>
<dbReference type="EMBL" id="BMYD01000007">
    <property type="protein sequence ID" value="GHA89945.1"/>
    <property type="molecule type" value="Genomic_DNA"/>
</dbReference>